<dbReference type="EMBL" id="JH767560">
    <property type="protein sequence ID" value="EON62718.1"/>
    <property type="molecule type" value="Genomic_DNA"/>
</dbReference>
<dbReference type="AlphaFoldDB" id="R7YLG8"/>
<dbReference type="GO" id="GO:0016705">
    <property type="term" value="F:oxidoreductase activity, acting on paired donors, with incorporation or reduction of molecular oxygen"/>
    <property type="evidence" value="ECO:0007669"/>
    <property type="project" value="InterPro"/>
</dbReference>
<dbReference type="PROSITE" id="PS00086">
    <property type="entry name" value="CYTOCHROME_P450"/>
    <property type="match status" value="1"/>
</dbReference>
<dbReference type="OMA" id="AYRELMS"/>
<evidence type="ECO:0000313" key="5">
    <source>
        <dbReference type="Proteomes" id="UP000016924"/>
    </source>
</evidence>
<dbReference type="InterPro" id="IPR017972">
    <property type="entry name" value="Cyt_P450_CS"/>
</dbReference>
<dbReference type="OrthoDB" id="1470350at2759"/>
<dbReference type="HOGENOM" id="CLU_507165_0_0_1"/>
<dbReference type="Proteomes" id="UP000016924">
    <property type="component" value="Unassembled WGS sequence"/>
</dbReference>
<comment type="similarity">
    <text evidence="3">Belongs to the cytochrome P450 family.</text>
</comment>
<dbReference type="Gene3D" id="1.10.630.10">
    <property type="entry name" value="Cytochrome P450"/>
    <property type="match status" value="1"/>
</dbReference>
<evidence type="ECO:0008006" key="6">
    <source>
        <dbReference type="Google" id="ProtNLM"/>
    </source>
</evidence>
<keyword evidence="3" id="KW-0349">Heme</keyword>
<dbReference type="InterPro" id="IPR036396">
    <property type="entry name" value="Cyt_P450_sf"/>
</dbReference>
<dbReference type="SUPFAM" id="SSF48264">
    <property type="entry name" value="Cytochrome P450"/>
    <property type="match status" value="1"/>
</dbReference>
<dbReference type="GO" id="GO:0004497">
    <property type="term" value="F:monooxygenase activity"/>
    <property type="evidence" value="ECO:0007669"/>
    <property type="project" value="UniProtKB-KW"/>
</dbReference>
<protein>
    <recommendedName>
        <fullName evidence="6">Cytochrome P450</fullName>
    </recommendedName>
</protein>
<dbReference type="Pfam" id="PF00067">
    <property type="entry name" value="p450"/>
    <property type="match status" value="1"/>
</dbReference>
<sequence length="470" mass="51735">MADPPPQLPAGTSSTLRGLSQNLSFHSSPEAFITTKVLEFQRAHPNLINSRAVVRAKILNRNVAIVSSHAQIQQVLRDRGDGGEPAYTASEAYDELMAAFFPSPNLLLADGMGHAQMREGWEQRMRELPSGLTEVVGEVTKVHLGSVPFDSEIDLYDWLKTMCWKILLGMFLGLKAEDTEFAEIEQLQEELLRGQFSLMPVSINTGVWKSPRKKGITAKEKLQKIIATRLEKQAGACPFAHANTVQLEDVANHVLLFTSSLAVKALASLLTAFLLNLFLFPWNDNPGLASSLDCTDEGDQARILRSILLETERLSPPIVGVMRRSMRETVISTPQGEPDIQIPGGWDVWLYFVGGGRDPVAIGETWDRFVPDRYIDGSVASSIAFGAGRKTCLGRDLIRDLALKVATTLIDSGARMDGEIERPGVKGWLGWVKNDSIDVQDWAKDMKQLPTQHPADPVFVRIHSTIGAGS</sequence>
<proteinExistence type="inferred from homology"/>
<dbReference type="GO" id="GO:0016125">
    <property type="term" value="P:sterol metabolic process"/>
    <property type="evidence" value="ECO:0007669"/>
    <property type="project" value="TreeGrafter"/>
</dbReference>
<keyword evidence="3" id="KW-0503">Monooxygenase</keyword>
<dbReference type="STRING" id="1168221.R7YLG8"/>
<reference evidence="5" key="1">
    <citation type="submission" date="2012-06" db="EMBL/GenBank/DDBJ databases">
        <title>The genome sequence of Coniosporium apollinis CBS 100218.</title>
        <authorList>
            <consortium name="The Broad Institute Genome Sequencing Platform"/>
            <person name="Cuomo C."/>
            <person name="Gorbushina A."/>
            <person name="Noack S."/>
            <person name="Walker B."/>
            <person name="Young S.K."/>
            <person name="Zeng Q."/>
            <person name="Gargeya S."/>
            <person name="Fitzgerald M."/>
            <person name="Haas B."/>
            <person name="Abouelleil A."/>
            <person name="Alvarado L."/>
            <person name="Arachchi H.M."/>
            <person name="Berlin A.M."/>
            <person name="Chapman S.B."/>
            <person name="Goldberg J."/>
            <person name="Griggs A."/>
            <person name="Gujja S."/>
            <person name="Hansen M."/>
            <person name="Howarth C."/>
            <person name="Imamovic A."/>
            <person name="Larimer J."/>
            <person name="McCowan C."/>
            <person name="Montmayeur A."/>
            <person name="Murphy C."/>
            <person name="Neiman D."/>
            <person name="Pearson M."/>
            <person name="Priest M."/>
            <person name="Roberts A."/>
            <person name="Saif S."/>
            <person name="Shea T."/>
            <person name="Sisk P."/>
            <person name="Sykes S."/>
            <person name="Wortman J."/>
            <person name="Nusbaum C."/>
            <person name="Birren B."/>
        </authorList>
    </citation>
    <scope>NUCLEOTIDE SEQUENCE [LARGE SCALE GENOMIC DNA]</scope>
    <source>
        <strain evidence="5">CBS 100218</strain>
    </source>
</reference>
<name>R7YLG8_CONA1</name>
<evidence type="ECO:0000313" key="4">
    <source>
        <dbReference type="EMBL" id="EON62718.1"/>
    </source>
</evidence>
<dbReference type="PANTHER" id="PTHR24286:SF252">
    <property type="entry name" value="CYTOCHROME P450 26B1"/>
    <property type="match status" value="1"/>
</dbReference>
<dbReference type="PANTHER" id="PTHR24286">
    <property type="entry name" value="CYTOCHROME P450 26"/>
    <property type="match status" value="1"/>
</dbReference>
<keyword evidence="1 3" id="KW-0479">Metal-binding</keyword>
<dbReference type="GO" id="GO:0020037">
    <property type="term" value="F:heme binding"/>
    <property type="evidence" value="ECO:0007669"/>
    <property type="project" value="InterPro"/>
</dbReference>
<dbReference type="GeneID" id="19899253"/>
<accession>R7YLG8</accession>
<keyword evidence="3" id="KW-0560">Oxidoreductase</keyword>
<organism evidence="4 5">
    <name type="scientific">Coniosporium apollinis (strain CBS 100218)</name>
    <name type="common">Rock-inhabiting black yeast</name>
    <dbReference type="NCBI Taxonomy" id="1168221"/>
    <lineage>
        <taxon>Eukaryota</taxon>
        <taxon>Fungi</taxon>
        <taxon>Dikarya</taxon>
        <taxon>Ascomycota</taxon>
        <taxon>Pezizomycotina</taxon>
        <taxon>Dothideomycetes</taxon>
        <taxon>Dothideomycetes incertae sedis</taxon>
        <taxon>Coniosporium</taxon>
    </lineage>
</organism>
<dbReference type="RefSeq" id="XP_007778035.1">
    <property type="nucleotide sequence ID" value="XM_007779845.1"/>
</dbReference>
<evidence type="ECO:0000256" key="1">
    <source>
        <dbReference type="ARBA" id="ARBA00022723"/>
    </source>
</evidence>
<keyword evidence="2 3" id="KW-0408">Iron</keyword>
<dbReference type="eggNOG" id="KOG0157">
    <property type="taxonomic scope" value="Eukaryota"/>
</dbReference>
<dbReference type="InterPro" id="IPR001128">
    <property type="entry name" value="Cyt_P450"/>
</dbReference>
<dbReference type="GO" id="GO:0005506">
    <property type="term" value="F:iron ion binding"/>
    <property type="evidence" value="ECO:0007669"/>
    <property type="project" value="InterPro"/>
</dbReference>
<evidence type="ECO:0000256" key="3">
    <source>
        <dbReference type="RuleBase" id="RU000461"/>
    </source>
</evidence>
<gene>
    <name evidence="4" type="ORF">W97_01942</name>
</gene>
<keyword evidence="5" id="KW-1185">Reference proteome</keyword>
<dbReference type="CDD" id="cd00302">
    <property type="entry name" value="cytochrome_P450"/>
    <property type="match status" value="1"/>
</dbReference>
<evidence type="ECO:0000256" key="2">
    <source>
        <dbReference type="ARBA" id="ARBA00023004"/>
    </source>
</evidence>